<proteinExistence type="predicted"/>
<gene>
    <name evidence="1" type="ORF">MJO28_015677</name>
</gene>
<comment type="caution">
    <text evidence="1">The sequence shown here is derived from an EMBL/GenBank/DDBJ whole genome shotgun (WGS) entry which is preliminary data.</text>
</comment>
<protein>
    <submittedName>
        <fullName evidence="1">Uncharacterized protein</fullName>
    </submittedName>
</protein>
<organism evidence="1 2">
    <name type="scientific">Puccinia striiformis f. sp. tritici</name>
    <dbReference type="NCBI Taxonomy" id="168172"/>
    <lineage>
        <taxon>Eukaryota</taxon>
        <taxon>Fungi</taxon>
        <taxon>Dikarya</taxon>
        <taxon>Basidiomycota</taxon>
        <taxon>Pucciniomycotina</taxon>
        <taxon>Pucciniomycetes</taxon>
        <taxon>Pucciniales</taxon>
        <taxon>Pucciniaceae</taxon>
        <taxon>Puccinia</taxon>
    </lineage>
</organism>
<reference evidence="2" key="2">
    <citation type="journal article" date="2018" name="Mol. Plant Microbe Interact.">
        <title>Genome sequence resources for the wheat stripe rust pathogen (Puccinia striiformis f. sp. tritici) and the barley stripe rust pathogen (Puccinia striiformis f. sp. hordei).</title>
        <authorList>
            <person name="Xia C."/>
            <person name="Wang M."/>
            <person name="Yin C."/>
            <person name="Cornejo O.E."/>
            <person name="Hulbert S.H."/>
            <person name="Chen X."/>
        </authorList>
    </citation>
    <scope>NUCLEOTIDE SEQUENCE [LARGE SCALE GENOMIC DNA]</scope>
    <source>
        <strain evidence="2">93-210</strain>
    </source>
</reference>
<reference evidence="2" key="1">
    <citation type="journal article" date="2018" name="BMC Genomics">
        <title>Genomic insights into host adaptation between the wheat stripe rust pathogen (Puccinia striiformis f. sp. tritici) and the barley stripe rust pathogen (Puccinia striiformis f. sp. hordei).</title>
        <authorList>
            <person name="Xia C."/>
            <person name="Wang M."/>
            <person name="Yin C."/>
            <person name="Cornejo O.E."/>
            <person name="Hulbert S.H."/>
            <person name="Chen X."/>
        </authorList>
    </citation>
    <scope>NUCLEOTIDE SEQUENCE [LARGE SCALE GENOMIC DNA]</scope>
    <source>
        <strain evidence="2">93-210</strain>
    </source>
</reference>
<reference evidence="1 2" key="3">
    <citation type="journal article" date="2022" name="Microbiol. Spectr.">
        <title>Folding features and dynamics of 3D genome architecture in plant fungal pathogens.</title>
        <authorList>
            <person name="Xia C."/>
        </authorList>
    </citation>
    <scope>NUCLEOTIDE SEQUENCE [LARGE SCALE GENOMIC DNA]</scope>
    <source>
        <strain evidence="1 2">93-210</strain>
    </source>
</reference>
<sequence length="347" mass="38598">MRDRKLNELSLRLKRLETDHVPATTHKLPAMPTQKPVIKPVKNGSKEVLPSSLQDTHYAQPTPGGSKPNMGLSSVELTEGEIAILVPEEQENSLLEYIDVDKAEPSSNPVYSEVSLSDSKMETLANSYQSYPNSVYKDVDAASKSEPHETSSKNEAKNNMQEPQKSNDESPTPQINKILDCPPPRFRRESGKSLHGSLKKGETLRKECVSMKPTEKVHELLLSQAIQSHIRKLGGISGNKNSFLKSPTVEQLEQLPDLPGNCSTVGPTNKALIPAKKVVCSWDQDDVDTYAEAVKASNYNCYLELGYDLEFEKVMNLKYRIAEMTKNGQKYLGYASREKRSKNFTGG</sequence>
<dbReference type="EMBL" id="CM045881">
    <property type="protein sequence ID" value="KAI7936778.1"/>
    <property type="molecule type" value="Genomic_DNA"/>
</dbReference>
<evidence type="ECO:0000313" key="2">
    <source>
        <dbReference type="Proteomes" id="UP001060170"/>
    </source>
</evidence>
<name>A0ACC0DPH1_9BASI</name>
<keyword evidence="2" id="KW-1185">Reference proteome</keyword>
<evidence type="ECO:0000313" key="1">
    <source>
        <dbReference type="EMBL" id="KAI7936778.1"/>
    </source>
</evidence>
<dbReference type="Proteomes" id="UP001060170">
    <property type="component" value="Chromosome 17"/>
</dbReference>
<accession>A0ACC0DPH1</accession>